<feature type="transmembrane region" description="Helical" evidence="2">
    <location>
        <begin position="7"/>
        <end position="25"/>
    </location>
</feature>
<feature type="region of interest" description="Disordered" evidence="1">
    <location>
        <begin position="535"/>
        <end position="582"/>
    </location>
</feature>
<name>A0A1H1PB61_9ACTN</name>
<feature type="transmembrane region" description="Helical" evidence="2">
    <location>
        <begin position="595"/>
        <end position="614"/>
    </location>
</feature>
<protein>
    <submittedName>
        <fullName evidence="4">Transglutaminase-like superfamily protein</fullName>
    </submittedName>
</protein>
<keyword evidence="2" id="KW-0812">Transmembrane</keyword>
<keyword evidence="2" id="KW-1133">Transmembrane helix</keyword>
<dbReference type="SMART" id="SM00460">
    <property type="entry name" value="TGc"/>
    <property type="match status" value="1"/>
</dbReference>
<feature type="domain" description="Transglutaminase-like" evidence="3">
    <location>
        <begin position="462"/>
        <end position="531"/>
    </location>
</feature>
<dbReference type="Pfam" id="PF11992">
    <property type="entry name" value="TgpA_N"/>
    <property type="match status" value="1"/>
</dbReference>
<dbReference type="STRING" id="546871.SAMN04488543_1036"/>
<dbReference type="Gene3D" id="3.10.620.30">
    <property type="match status" value="1"/>
</dbReference>
<dbReference type="PANTHER" id="PTHR42736">
    <property type="entry name" value="PROTEIN-GLUTAMINE GAMMA-GLUTAMYLTRANSFERASE"/>
    <property type="match status" value="1"/>
</dbReference>
<dbReference type="AlphaFoldDB" id="A0A1H1PB61"/>
<reference evidence="4 5" key="1">
    <citation type="submission" date="2016-10" db="EMBL/GenBank/DDBJ databases">
        <authorList>
            <person name="de Groot N.N."/>
        </authorList>
    </citation>
    <scope>NUCLEOTIDE SEQUENCE [LARGE SCALE GENOMIC DNA]</scope>
    <source>
        <strain evidence="4 5">DSM 21741</strain>
    </source>
</reference>
<feature type="transmembrane region" description="Helical" evidence="2">
    <location>
        <begin position="61"/>
        <end position="86"/>
    </location>
</feature>
<feature type="transmembrane region" description="Helical" evidence="2">
    <location>
        <begin position="139"/>
        <end position="156"/>
    </location>
</feature>
<feature type="compositionally biased region" description="Low complexity" evidence="1">
    <location>
        <begin position="551"/>
        <end position="572"/>
    </location>
</feature>
<dbReference type="InterPro" id="IPR052901">
    <property type="entry name" value="Bact_TGase-like"/>
</dbReference>
<evidence type="ECO:0000256" key="1">
    <source>
        <dbReference type="SAM" id="MobiDB-lite"/>
    </source>
</evidence>
<dbReference type="InterPro" id="IPR038765">
    <property type="entry name" value="Papain-like_cys_pep_sf"/>
</dbReference>
<dbReference type="SUPFAM" id="SSF54001">
    <property type="entry name" value="Cysteine proteinases"/>
    <property type="match status" value="1"/>
</dbReference>
<dbReference type="EMBL" id="LT629749">
    <property type="protein sequence ID" value="SDS08364.1"/>
    <property type="molecule type" value="Genomic_DNA"/>
</dbReference>
<feature type="transmembrane region" description="Helical" evidence="2">
    <location>
        <begin position="162"/>
        <end position="183"/>
    </location>
</feature>
<keyword evidence="2" id="KW-0472">Membrane</keyword>
<dbReference type="Proteomes" id="UP000199092">
    <property type="component" value="Chromosome I"/>
</dbReference>
<feature type="transmembrane region" description="Helical" evidence="2">
    <location>
        <begin position="112"/>
        <end position="132"/>
    </location>
</feature>
<evidence type="ECO:0000259" key="3">
    <source>
        <dbReference type="SMART" id="SM00460"/>
    </source>
</evidence>
<proteinExistence type="predicted"/>
<evidence type="ECO:0000313" key="5">
    <source>
        <dbReference type="Proteomes" id="UP000199092"/>
    </source>
</evidence>
<evidence type="ECO:0000256" key="2">
    <source>
        <dbReference type="SAM" id="Phobius"/>
    </source>
</evidence>
<feature type="transmembrane region" description="Helical" evidence="2">
    <location>
        <begin position="204"/>
        <end position="227"/>
    </location>
</feature>
<sequence length="739" mass="78286">MRATDRMTLAVVLALFLAGFTLAPLTSDLSYLGAAWFFLAVLGVTTALLRRARLGSGVVLAAQLFGTALLSVGLSLTMAGLGLPWYQHYAGLWQGGVLHMQTQGTPMDPDDGVTLIFATIVAALFVLTDLLAAGLARPAWAIAPTATLFLVPALALGTDTGVTSFLLVALGYLGVLVADGLNSSGRWTRGLSRDTAESIGATPVVWRAAALIGVPALVGTLLLGGLLPTLSLPGFGFGSGTGGNGPLQLTDPALDLRRNLNQPQDQEVITYQTSESSGVYLRLASLPQFDAGGWSSVPIRLNSGTDLPAVPGLTDQPDELRSTRITVKDFRSQYLPLPYAPRSFQAEGDWRYDANSLTVVNGENEAQALADLSYSVQSVDLAPSREQLEGAIAGTPLDDAITDAIPEDLPQDLIDLSRKVTEGADSPADQAAAIQTYLRGSTFTYSTEPLPGSGYRALQNFLLRDRRGYCEQFAASMAMMARVVGIPSRVSVGFLPGQREGNSWRVSIRDMHAWPELYFSGYGWVRFEPTPGSVTGSAPPWTLQGADDPSDSASAEPTAAPSASTAAPTAAPQDVPADQQGTGDTAVGFPWARTLLGSGIGLLALVVLALPATVRLRRRSARLAGDQLGDEQVEAAWAEIRDTVLDHGGTWPSGSPHAIGRQLGDRLDAEESAAMGQVATLVERSRYARTLDADTATLPALTHEIRRGIVAPLSRRRRLLGLLVPRSLFRRAGREDPDA</sequence>
<dbReference type="InterPro" id="IPR021878">
    <property type="entry name" value="TgpA_N"/>
</dbReference>
<dbReference type="OrthoDB" id="9804023at2"/>
<dbReference type="RefSeq" id="WP_091410768.1">
    <property type="nucleotide sequence ID" value="NZ_LT629749.1"/>
</dbReference>
<feature type="transmembrane region" description="Helical" evidence="2">
    <location>
        <begin position="31"/>
        <end position="49"/>
    </location>
</feature>
<accession>A0A1H1PB61</accession>
<keyword evidence="5" id="KW-1185">Reference proteome</keyword>
<dbReference type="PANTHER" id="PTHR42736:SF1">
    <property type="entry name" value="PROTEIN-GLUTAMINE GAMMA-GLUTAMYLTRANSFERASE"/>
    <property type="match status" value="1"/>
</dbReference>
<organism evidence="4 5">
    <name type="scientific">Friedmanniella luteola</name>
    <dbReference type="NCBI Taxonomy" id="546871"/>
    <lineage>
        <taxon>Bacteria</taxon>
        <taxon>Bacillati</taxon>
        <taxon>Actinomycetota</taxon>
        <taxon>Actinomycetes</taxon>
        <taxon>Propionibacteriales</taxon>
        <taxon>Nocardioidaceae</taxon>
        <taxon>Friedmanniella</taxon>
    </lineage>
</organism>
<dbReference type="Pfam" id="PF01841">
    <property type="entry name" value="Transglut_core"/>
    <property type="match status" value="1"/>
</dbReference>
<evidence type="ECO:0000313" key="4">
    <source>
        <dbReference type="EMBL" id="SDS08364.1"/>
    </source>
</evidence>
<gene>
    <name evidence="4" type="ORF">SAMN04488543_1036</name>
</gene>
<dbReference type="InterPro" id="IPR002931">
    <property type="entry name" value="Transglutaminase-like"/>
</dbReference>